<evidence type="ECO:0000256" key="6">
    <source>
        <dbReference type="PIRSR" id="PIRSR005091-1"/>
    </source>
</evidence>
<keyword evidence="11" id="KW-0808">Transferase</keyword>
<dbReference type="PANTHER" id="PTHR47371:SF3">
    <property type="entry name" value="PHOSPHOGLYCEROL TRANSFERASE I"/>
    <property type="match status" value="1"/>
</dbReference>
<dbReference type="CDD" id="cd16015">
    <property type="entry name" value="LTA_synthase"/>
    <property type="match status" value="1"/>
</dbReference>
<feature type="transmembrane region" description="Helical" evidence="9">
    <location>
        <begin position="124"/>
        <end position="150"/>
    </location>
</feature>
<dbReference type="InterPro" id="IPR050448">
    <property type="entry name" value="OpgB/LTA_synthase_biosynth"/>
</dbReference>
<reference evidence="11 12" key="1">
    <citation type="submission" date="2019-09" db="EMBL/GenBank/DDBJ databases">
        <title>Sulfurimonas gotlandica sp. nov., a chemoautotrophic and psychrotolerant epsilonproteobacterium isolated from a pelagic redoxcline, and an emended description of the genus Sulfurimonas.</title>
        <authorList>
            <person name="Wang S."/>
            <person name="Jiang L."/>
            <person name="Shao S."/>
        </authorList>
    </citation>
    <scope>NUCLEOTIDE SEQUENCE [LARGE SCALE GENOMIC DNA]</scope>
    <source>
        <strain evidence="11 12">GYSZ_1</strain>
    </source>
</reference>
<keyword evidence="4 9" id="KW-1133">Transmembrane helix</keyword>
<sequence length="653" mass="75456">MNTFKILMKYYFYMIFIFFIGRLLLFIEYFDNFKNSGVDYWMTFIYGLRMDTMSASVLLLIPLIVLSFTPKKIKSFADKFLKYYFLIVISILIYIENATFPFVAQYDVRPNYLFVEYLIYPKEVFAMIFADYKIELFIALVMIAIFAYLFFKYDKNDSEGIYEKSYTKRIVVFFILFLVLFIGARSSFGHRPANTSDAMYTSNRMVNEITKNSIYNIVYAIYVSNTHGSKQVKKLYGDMYISEAFSRVKKRLNIKNDDNISILREEKSHFKSLKSKNLVIFVQESMGYQFVNAVGGEEGITPNLNKLSKEGILFKNLYSNGTRSIRGLAGLTAGNFSVPGKGVLKRNKSQSNFFTLASALKPFGYYTSFIYGGESRFDNMRSWYIGNGFDEIVDQPMFEHPTFTSPWGVCDEDLVTKANKEFKKMYAQNKKFATVMFSTSNHSPFDCPYEKIDLVDKNNIKSVKNAVKYADYAIGKFIELAKKEKYYKDTVIVIVADHNVRVYGEDMVPVDMFHIPALILGADMKPIVYDKISTQPDILATALDLIGLDLTYPIMGKSIFSEEKNNISLMQFHSIYALRVGDKVAVIRPNKEAVTFLYKEPSSYLDKSSHLTQIEHDTELEKDALAFVLTLDYLYDKKLYNNKRENIEKPAKI</sequence>
<accession>A0A5P8P2I9</accession>
<feature type="binding site" evidence="7">
    <location>
        <position position="442"/>
    </location>
    <ligand>
        <name>substrate</name>
    </ligand>
</feature>
<dbReference type="RefSeq" id="WP_152307867.1">
    <property type="nucleotide sequence ID" value="NZ_CP043617.1"/>
</dbReference>
<feature type="transmembrane region" description="Helical" evidence="9">
    <location>
        <begin position="81"/>
        <end position="104"/>
    </location>
</feature>
<feature type="binding site" evidence="8">
    <location>
        <position position="498"/>
    </location>
    <ligand>
        <name>Mn(2+)</name>
        <dbReference type="ChEBI" id="CHEBI:29035"/>
    </ligand>
</feature>
<feature type="domain" description="Sulfatase N-terminal" evidence="10">
    <location>
        <begin position="276"/>
        <end position="547"/>
    </location>
</feature>
<dbReference type="GO" id="GO:0005886">
    <property type="term" value="C:plasma membrane"/>
    <property type="evidence" value="ECO:0007669"/>
    <property type="project" value="UniProtKB-SubCell"/>
</dbReference>
<dbReference type="OrthoDB" id="9760224at2"/>
<dbReference type="Gene3D" id="3.40.720.10">
    <property type="entry name" value="Alkaline Phosphatase, subunit A"/>
    <property type="match status" value="1"/>
</dbReference>
<feature type="binding site" evidence="8">
    <location>
        <position position="284"/>
    </location>
    <ligand>
        <name>Mn(2+)</name>
        <dbReference type="ChEBI" id="CHEBI:29035"/>
    </ligand>
</feature>
<dbReference type="SUPFAM" id="SSF53649">
    <property type="entry name" value="Alkaline phosphatase-like"/>
    <property type="match status" value="1"/>
</dbReference>
<keyword evidence="7" id="KW-0479">Metal-binding</keyword>
<gene>
    <name evidence="11" type="ORF">FJR48_09340</name>
</gene>
<dbReference type="Proteomes" id="UP000326944">
    <property type="component" value="Chromosome"/>
</dbReference>
<proteinExistence type="predicted"/>
<protein>
    <submittedName>
        <fullName evidence="11">Sulfatase-like hydrolase/transferase</fullName>
    </submittedName>
</protein>
<evidence type="ECO:0000313" key="12">
    <source>
        <dbReference type="Proteomes" id="UP000326944"/>
    </source>
</evidence>
<evidence type="ECO:0000256" key="3">
    <source>
        <dbReference type="ARBA" id="ARBA00022692"/>
    </source>
</evidence>
<dbReference type="AlphaFoldDB" id="A0A5P8P2I9"/>
<dbReference type="GO" id="GO:0046872">
    <property type="term" value="F:metal ion binding"/>
    <property type="evidence" value="ECO:0007669"/>
    <property type="project" value="UniProtKB-KW"/>
</dbReference>
<keyword evidence="5 9" id="KW-0472">Membrane</keyword>
<evidence type="ECO:0000256" key="2">
    <source>
        <dbReference type="ARBA" id="ARBA00022475"/>
    </source>
</evidence>
<keyword evidence="11" id="KW-0378">Hydrolase</keyword>
<evidence type="ECO:0000259" key="10">
    <source>
        <dbReference type="Pfam" id="PF00884"/>
    </source>
</evidence>
<evidence type="ECO:0000313" key="11">
    <source>
        <dbReference type="EMBL" id="QFR49919.1"/>
    </source>
</evidence>
<feature type="binding site" evidence="8">
    <location>
        <position position="497"/>
    </location>
    <ligand>
        <name>Mn(2+)</name>
        <dbReference type="ChEBI" id="CHEBI:29035"/>
    </ligand>
</feature>
<feature type="active site" evidence="6">
    <location>
        <position position="324"/>
    </location>
</feature>
<evidence type="ECO:0000256" key="7">
    <source>
        <dbReference type="PIRSR" id="PIRSR005091-2"/>
    </source>
</evidence>
<dbReference type="InterPro" id="IPR000917">
    <property type="entry name" value="Sulfatase_N"/>
</dbReference>
<dbReference type="GO" id="GO:0016740">
    <property type="term" value="F:transferase activity"/>
    <property type="evidence" value="ECO:0007669"/>
    <property type="project" value="UniProtKB-KW"/>
</dbReference>
<dbReference type="PANTHER" id="PTHR47371">
    <property type="entry name" value="LIPOTEICHOIC ACID SYNTHASE"/>
    <property type="match status" value="1"/>
</dbReference>
<dbReference type="PIRSF" id="PIRSF005091">
    <property type="entry name" value="Mmb_sulf_HI1246"/>
    <property type="match status" value="1"/>
</dbReference>
<dbReference type="InterPro" id="IPR012160">
    <property type="entry name" value="LtaS-like"/>
</dbReference>
<dbReference type="EMBL" id="CP043617">
    <property type="protein sequence ID" value="QFR49919.1"/>
    <property type="molecule type" value="Genomic_DNA"/>
</dbReference>
<keyword evidence="3 9" id="KW-0812">Transmembrane</keyword>
<dbReference type="InterPro" id="IPR017850">
    <property type="entry name" value="Alkaline_phosphatase_core_sf"/>
</dbReference>
<evidence type="ECO:0000256" key="1">
    <source>
        <dbReference type="ARBA" id="ARBA00004651"/>
    </source>
</evidence>
<feature type="transmembrane region" description="Helical" evidence="9">
    <location>
        <begin position="50"/>
        <end position="69"/>
    </location>
</feature>
<dbReference type="KEGG" id="sulg:FJR48_09340"/>
<keyword evidence="12" id="KW-1185">Reference proteome</keyword>
<feature type="transmembrane region" description="Helical" evidence="9">
    <location>
        <begin position="170"/>
        <end position="188"/>
    </location>
</feature>
<evidence type="ECO:0000256" key="9">
    <source>
        <dbReference type="SAM" id="Phobius"/>
    </source>
</evidence>
<comment type="subcellular location">
    <subcellularLocation>
        <location evidence="1">Cell membrane</location>
        <topology evidence="1">Multi-pass membrane protein</topology>
    </subcellularLocation>
</comment>
<name>A0A5P8P2I9_9BACT</name>
<dbReference type="GO" id="GO:0016787">
    <property type="term" value="F:hydrolase activity"/>
    <property type="evidence" value="ECO:0007669"/>
    <property type="project" value="UniProtKB-KW"/>
</dbReference>
<dbReference type="Pfam" id="PF00884">
    <property type="entry name" value="Sulfatase"/>
    <property type="match status" value="1"/>
</dbReference>
<keyword evidence="7" id="KW-0464">Manganese</keyword>
<feature type="transmembrane region" description="Helical" evidence="9">
    <location>
        <begin position="12"/>
        <end position="30"/>
    </location>
</feature>
<evidence type="ECO:0000256" key="4">
    <source>
        <dbReference type="ARBA" id="ARBA00022989"/>
    </source>
</evidence>
<organism evidence="11 12">
    <name type="scientific">Sulfurimonas lithotrophica</name>
    <dbReference type="NCBI Taxonomy" id="2590022"/>
    <lineage>
        <taxon>Bacteria</taxon>
        <taxon>Pseudomonadati</taxon>
        <taxon>Campylobacterota</taxon>
        <taxon>Epsilonproteobacteria</taxon>
        <taxon>Campylobacterales</taxon>
        <taxon>Sulfurimonadaceae</taxon>
        <taxon>Sulfurimonas</taxon>
    </lineage>
</organism>
<dbReference type="Gene3D" id="3.30.1120.80">
    <property type="match status" value="1"/>
</dbReference>
<evidence type="ECO:0000256" key="8">
    <source>
        <dbReference type="PIRSR" id="PIRSR005091-3"/>
    </source>
</evidence>
<keyword evidence="2" id="KW-1003">Cell membrane</keyword>
<evidence type="ECO:0000256" key="5">
    <source>
        <dbReference type="ARBA" id="ARBA00023136"/>
    </source>
</evidence>